<keyword evidence="2" id="KW-1185">Reference proteome</keyword>
<comment type="caution">
    <text evidence="1">The sequence shown here is derived from an EMBL/GenBank/DDBJ whole genome shotgun (WGS) entry which is preliminary data.</text>
</comment>
<gene>
    <name evidence="1" type="ORF">NQ176_g645</name>
</gene>
<proteinExistence type="predicted"/>
<organism evidence="1 2">
    <name type="scientific">Zarea fungicola</name>
    <dbReference type="NCBI Taxonomy" id="93591"/>
    <lineage>
        <taxon>Eukaryota</taxon>
        <taxon>Fungi</taxon>
        <taxon>Dikarya</taxon>
        <taxon>Ascomycota</taxon>
        <taxon>Pezizomycotina</taxon>
        <taxon>Sordariomycetes</taxon>
        <taxon>Hypocreomycetidae</taxon>
        <taxon>Hypocreales</taxon>
        <taxon>Cordycipitaceae</taxon>
        <taxon>Zarea</taxon>
    </lineage>
</organism>
<evidence type="ECO:0000313" key="1">
    <source>
        <dbReference type="EMBL" id="KAJ2983487.1"/>
    </source>
</evidence>
<protein>
    <submittedName>
        <fullName evidence="1">Uncharacterized protein</fullName>
    </submittedName>
</protein>
<evidence type="ECO:0000313" key="2">
    <source>
        <dbReference type="Proteomes" id="UP001143910"/>
    </source>
</evidence>
<dbReference type="Proteomes" id="UP001143910">
    <property type="component" value="Unassembled WGS sequence"/>
</dbReference>
<dbReference type="EMBL" id="JANJQO010000027">
    <property type="protein sequence ID" value="KAJ2983487.1"/>
    <property type="molecule type" value="Genomic_DNA"/>
</dbReference>
<sequence>MSNLMLAQATIPNVRARRALQRLNIRRLKGNAIATASQKPRESNSPYGTAPSGTSTFNVPSTSLLEHNPYAELSDDELYEKFRKDGPVLADHSDNTKAAKKSEEAKWIMFCQRRKKDADEELKKGDAAMFKVYLVSRVKWSRIAKQSSIMAYWKTLSMVYAEKVKAWMSDGILYDICNWIRTDLTPKFCLDTSQIEKAGLYIEDLALMLNQLWIRDQGTFEHERLRTQLASNLILAGATATRPGALIGAMLYEHWEFQVFPPMQGSTRVRLVLVVNLEHIKRVAGDSEPKKFAFREDDMLLYDPLIPALALAFSDGAFLNCFLRPRPFTISKCRRITTDFASSTPYGPSISDTKALSYSKERKHLIRLGCSTGFEKQLQWYDLRRGSGKKINEEVTPEERNKIMGHRKGDSSTYLTYYMSNFIDRDCQSICFGSAQQQDLIHLAARLQRHDAAPTCLTDEQLVEINEDEDLKALRAAKANAVQAWKALGYRSRELLRYLKGIRLRQVVQEFHTNVHVEEIDRQLQGIKPADIIAPPSIEYDLPERAHVAQSYAAATKVTDADQLHELRLELVLMGTVGREECGSATKTRQTAYQRAMTQDSSARFAVGKDIMGMPTARKLGR</sequence>
<name>A0ACC1NVX8_9HYPO</name>
<reference evidence="1" key="1">
    <citation type="submission" date="2022-08" db="EMBL/GenBank/DDBJ databases">
        <title>Genome Sequence of Lecanicillium fungicola.</title>
        <authorList>
            <person name="Buettner E."/>
        </authorList>
    </citation>
    <scope>NUCLEOTIDE SEQUENCE</scope>
    <source>
        <strain evidence="1">Babe33</strain>
    </source>
</reference>
<accession>A0ACC1NVX8</accession>